<name>A0ACB6Z7N9_THEGA</name>
<dbReference type="EMBL" id="MU118084">
    <property type="protein sequence ID" value="KAF9645613.1"/>
    <property type="molecule type" value="Genomic_DNA"/>
</dbReference>
<accession>A0ACB6Z7N9</accession>
<gene>
    <name evidence="1" type="ORF">BDM02DRAFT_3189568</name>
</gene>
<organism evidence="1 2">
    <name type="scientific">Thelephora ganbajun</name>
    <name type="common">Ganba fungus</name>
    <dbReference type="NCBI Taxonomy" id="370292"/>
    <lineage>
        <taxon>Eukaryota</taxon>
        <taxon>Fungi</taxon>
        <taxon>Dikarya</taxon>
        <taxon>Basidiomycota</taxon>
        <taxon>Agaricomycotina</taxon>
        <taxon>Agaricomycetes</taxon>
        <taxon>Thelephorales</taxon>
        <taxon>Thelephoraceae</taxon>
        <taxon>Thelephora</taxon>
    </lineage>
</organism>
<keyword evidence="2" id="KW-1185">Reference proteome</keyword>
<reference evidence="1" key="1">
    <citation type="submission" date="2019-10" db="EMBL/GenBank/DDBJ databases">
        <authorList>
            <consortium name="DOE Joint Genome Institute"/>
            <person name="Kuo A."/>
            <person name="Miyauchi S."/>
            <person name="Kiss E."/>
            <person name="Drula E."/>
            <person name="Kohler A."/>
            <person name="Sanchez-Garcia M."/>
            <person name="Andreopoulos B."/>
            <person name="Barry K.W."/>
            <person name="Bonito G."/>
            <person name="Buee M."/>
            <person name="Carver A."/>
            <person name="Chen C."/>
            <person name="Cichocki N."/>
            <person name="Clum A."/>
            <person name="Culley D."/>
            <person name="Crous P.W."/>
            <person name="Fauchery L."/>
            <person name="Girlanda M."/>
            <person name="Hayes R."/>
            <person name="Keri Z."/>
            <person name="Labutti K."/>
            <person name="Lipzen A."/>
            <person name="Lombard V."/>
            <person name="Magnuson J."/>
            <person name="Maillard F."/>
            <person name="Morin E."/>
            <person name="Murat C."/>
            <person name="Nolan M."/>
            <person name="Ohm R."/>
            <person name="Pangilinan J."/>
            <person name="Pereira M."/>
            <person name="Perotto S."/>
            <person name="Peter M."/>
            <person name="Riley R."/>
            <person name="Sitrit Y."/>
            <person name="Stielow B."/>
            <person name="Szollosi G."/>
            <person name="Zifcakova L."/>
            <person name="Stursova M."/>
            <person name="Spatafora J.W."/>
            <person name="Tedersoo L."/>
            <person name="Vaario L.-M."/>
            <person name="Yamada A."/>
            <person name="Yan M."/>
            <person name="Wang P."/>
            <person name="Xu J."/>
            <person name="Bruns T."/>
            <person name="Baldrian P."/>
            <person name="Vilgalys R."/>
            <person name="Henrissat B."/>
            <person name="Grigoriev I.V."/>
            <person name="Hibbett D."/>
            <person name="Nagy L.G."/>
            <person name="Martin F.M."/>
        </authorList>
    </citation>
    <scope>NUCLEOTIDE SEQUENCE</scope>
    <source>
        <strain evidence="1">P2</strain>
    </source>
</reference>
<evidence type="ECO:0000313" key="2">
    <source>
        <dbReference type="Proteomes" id="UP000886501"/>
    </source>
</evidence>
<dbReference type="Proteomes" id="UP000886501">
    <property type="component" value="Unassembled WGS sequence"/>
</dbReference>
<sequence>MVAHYGIPTPPPALGRSRVTHKLELSPQEKVKLRLALFAFFAACLTTLLLLVNVVSSPEGLPTHDEYHSQGTIFGSSELGPTAKGSISVSWASYSPYHPAGKFEGSTREGCVVSQVSILQRHGARYPTTGVAKAIIKALKKLQAAASYDDPKLHFLKNYTYDLGVNDLLKYGADQSYALGEETFKRYRTLVSGSGNVPFVRASGSKRVVLSARNWTLGFSAASEETYHSKVNLVIPETPGSNNTLGNKMCPAAASSRGETEAFIDVAAQHITARLNSAAPGANLKPRDVYAIMHLCPFDTVAKERLSPFCPIFSKEDFEIYEYAGDLEKFYNTGHALYLLYGGPLGAVQGVGYVNELIGRLTNSPAHHGLQTNKTLLSSPKTFPLNRTMYVDFSHDNLIVAVFAAMGLFNQTNGPLDTTRIVKDRTWIASKMVPFSGHMTVERLSCSDHPPFLATSRSRPMRWWKWVGVDETEDYHENNQEYVRIFVNDVRQPLVFCGAGEDGMCKLEDFVKSQEYARNDGFGDFEGCKYTGR</sequence>
<proteinExistence type="predicted"/>
<evidence type="ECO:0000313" key="1">
    <source>
        <dbReference type="EMBL" id="KAF9645613.1"/>
    </source>
</evidence>
<protein>
    <submittedName>
        <fullName evidence="1">Phosphoglycerate mutase-like protein</fullName>
    </submittedName>
</protein>
<reference evidence="1" key="2">
    <citation type="journal article" date="2020" name="Nat. Commun.">
        <title>Large-scale genome sequencing of mycorrhizal fungi provides insights into the early evolution of symbiotic traits.</title>
        <authorList>
            <person name="Miyauchi S."/>
            <person name="Kiss E."/>
            <person name="Kuo A."/>
            <person name="Drula E."/>
            <person name="Kohler A."/>
            <person name="Sanchez-Garcia M."/>
            <person name="Morin E."/>
            <person name="Andreopoulos B."/>
            <person name="Barry K.W."/>
            <person name="Bonito G."/>
            <person name="Buee M."/>
            <person name="Carver A."/>
            <person name="Chen C."/>
            <person name="Cichocki N."/>
            <person name="Clum A."/>
            <person name="Culley D."/>
            <person name="Crous P.W."/>
            <person name="Fauchery L."/>
            <person name="Girlanda M."/>
            <person name="Hayes R.D."/>
            <person name="Keri Z."/>
            <person name="LaButti K."/>
            <person name="Lipzen A."/>
            <person name="Lombard V."/>
            <person name="Magnuson J."/>
            <person name="Maillard F."/>
            <person name="Murat C."/>
            <person name="Nolan M."/>
            <person name="Ohm R.A."/>
            <person name="Pangilinan J."/>
            <person name="Pereira M.F."/>
            <person name="Perotto S."/>
            <person name="Peter M."/>
            <person name="Pfister S."/>
            <person name="Riley R."/>
            <person name="Sitrit Y."/>
            <person name="Stielow J.B."/>
            <person name="Szollosi G."/>
            <person name="Zifcakova L."/>
            <person name="Stursova M."/>
            <person name="Spatafora J.W."/>
            <person name="Tedersoo L."/>
            <person name="Vaario L.M."/>
            <person name="Yamada A."/>
            <person name="Yan M."/>
            <person name="Wang P."/>
            <person name="Xu J."/>
            <person name="Bruns T."/>
            <person name="Baldrian P."/>
            <person name="Vilgalys R."/>
            <person name="Dunand C."/>
            <person name="Henrissat B."/>
            <person name="Grigoriev I.V."/>
            <person name="Hibbett D."/>
            <person name="Nagy L.G."/>
            <person name="Martin F.M."/>
        </authorList>
    </citation>
    <scope>NUCLEOTIDE SEQUENCE</scope>
    <source>
        <strain evidence="1">P2</strain>
    </source>
</reference>
<comment type="caution">
    <text evidence="1">The sequence shown here is derived from an EMBL/GenBank/DDBJ whole genome shotgun (WGS) entry which is preliminary data.</text>
</comment>